<keyword evidence="3" id="KW-0964">Secreted</keyword>
<keyword evidence="4 6" id="KW-0732">Signal</keyword>
<dbReference type="GO" id="GO:0005576">
    <property type="term" value="C:extracellular region"/>
    <property type="evidence" value="ECO:0007669"/>
    <property type="project" value="UniProtKB-SubCell"/>
</dbReference>
<dbReference type="Pfam" id="PF03227">
    <property type="entry name" value="GILT"/>
    <property type="match status" value="1"/>
</dbReference>
<sequence length="214" mass="24060">MNRLLVLATCLAYVLSSPLDKKDPVKLTVFYESYCPYSIDFIDKQLYGAWNYFKKHLQVDLVPFGNADQKYENGHFLFMCQHGPMECLGNILHSCAIKKACGKRRSLHCPVRKMKKALDYIDCVINQEEQHKASDECATKAGLVPKAINKCANGKLGEKLASGHGNQTRAFNNPPVAYVPFIVINGNHTEQMQDEAQADLKALICKYIPDQCSK</sequence>
<accession>A0A1B6GI46</accession>
<feature type="chain" id="PRO_5008583570" description="Gamma-interferon-inducible lysosomal thiol reductase" evidence="6">
    <location>
        <begin position="17"/>
        <end position="214"/>
    </location>
</feature>
<evidence type="ECO:0008006" key="8">
    <source>
        <dbReference type="Google" id="ProtNLM"/>
    </source>
</evidence>
<evidence type="ECO:0000256" key="3">
    <source>
        <dbReference type="ARBA" id="ARBA00022525"/>
    </source>
</evidence>
<dbReference type="AlphaFoldDB" id="A0A1B6GI46"/>
<dbReference type="SUPFAM" id="SSF52833">
    <property type="entry name" value="Thioredoxin-like"/>
    <property type="match status" value="1"/>
</dbReference>
<organism evidence="7">
    <name type="scientific">Cuerna arida</name>
    <dbReference type="NCBI Taxonomy" id="1464854"/>
    <lineage>
        <taxon>Eukaryota</taxon>
        <taxon>Metazoa</taxon>
        <taxon>Ecdysozoa</taxon>
        <taxon>Arthropoda</taxon>
        <taxon>Hexapoda</taxon>
        <taxon>Insecta</taxon>
        <taxon>Pterygota</taxon>
        <taxon>Neoptera</taxon>
        <taxon>Paraneoptera</taxon>
        <taxon>Hemiptera</taxon>
        <taxon>Auchenorrhyncha</taxon>
        <taxon>Membracoidea</taxon>
        <taxon>Cicadellidae</taxon>
        <taxon>Cicadellinae</taxon>
        <taxon>Proconiini</taxon>
        <taxon>Cuerna</taxon>
    </lineage>
</organism>
<comment type="subcellular location">
    <subcellularLocation>
        <location evidence="1">Secreted</location>
    </subcellularLocation>
</comment>
<evidence type="ECO:0000256" key="1">
    <source>
        <dbReference type="ARBA" id="ARBA00004613"/>
    </source>
</evidence>
<gene>
    <name evidence="7" type="ORF">g.31981</name>
</gene>
<evidence type="ECO:0000256" key="6">
    <source>
        <dbReference type="SAM" id="SignalP"/>
    </source>
</evidence>
<protein>
    <recommendedName>
        <fullName evidence="8">Gamma-interferon-inducible lysosomal thiol reductase</fullName>
    </recommendedName>
</protein>
<dbReference type="EMBL" id="GECZ01007655">
    <property type="protein sequence ID" value="JAS62114.1"/>
    <property type="molecule type" value="Transcribed_RNA"/>
</dbReference>
<evidence type="ECO:0000256" key="2">
    <source>
        <dbReference type="ARBA" id="ARBA00005679"/>
    </source>
</evidence>
<evidence type="ECO:0000256" key="4">
    <source>
        <dbReference type="ARBA" id="ARBA00022729"/>
    </source>
</evidence>
<comment type="similarity">
    <text evidence="2">Belongs to the GILT family.</text>
</comment>
<reference evidence="7" key="1">
    <citation type="submission" date="2015-11" db="EMBL/GenBank/DDBJ databases">
        <title>De novo transcriptome assembly of four potential Pierce s Disease insect vectors from Arizona vineyards.</title>
        <authorList>
            <person name="Tassone E.E."/>
        </authorList>
    </citation>
    <scope>NUCLEOTIDE SEQUENCE</scope>
</reference>
<dbReference type="InterPro" id="IPR036249">
    <property type="entry name" value="Thioredoxin-like_sf"/>
</dbReference>
<dbReference type="PANTHER" id="PTHR13234:SF8">
    <property type="entry name" value="GAMMA-INTERFERON-INDUCIBLE LYSOSOMAL THIOL REDUCTASE"/>
    <property type="match status" value="1"/>
</dbReference>
<feature type="signal peptide" evidence="6">
    <location>
        <begin position="1"/>
        <end position="16"/>
    </location>
</feature>
<dbReference type="Gene3D" id="3.40.30.10">
    <property type="entry name" value="Glutaredoxin"/>
    <property type="match status" value="1"/>
</dbReference>
<dbReference type="GO" id="GO:0016671">
    <property type="term" value="F:oxidoreductase activity, acting on a sulfur group of donors, disulfide as acceptor"/>
    <property type="evidence" value="ECO:0007669"/>
    <property type="project" value="InterPro"/>
</dbReference>
<name>A0A1B6GI46_9HEMI</name>
<keyword evidence="5" id="KW-0325">Glycoprotein</keyword>
<dbReference type="PANTHER" id="PTHR13234">
    <property type="entry name" value="GAMMA-INTERFERON INDUCIBLE LYSOSOMAL THIOL REDUCTASE GILT"/>
    <property type="match status" value="1"/>
</dbReference>
<evidence type="ECO:0000256" key="5">
    <source>
        <dbReference type="ARBA" id="ARBA00023180"/>
    </source>
</evidence>
<dbReference type="InterPro" id="IPR004911">
    <property type="entry name" value="Interferon-induced_GILT"/>
</dbReference>
<proteinExistence type="inferred from homology"/>
<evidence type="ECO:0000313" key="7">
    <source>
        <dbReference type="EMBL" id="JAS62114.1"/>
    </source>
</evidence>